<protein>
    <submittedName>
        <fullName evidence="2">Uncharacterized protein</fullName>
    </submittedName>
</protein>
<name>A0ABR2EK89_9ROSI</name>
<dbReference type="Proteomes" id="UP001472677">
    <property type="component" value="Unassembled WGS sequence"/>
</dbReference>
<organism evidence="2 3">
    <name type="scientific">Hibiscus sabdariffa</name>
    <name type="common">roselle</name>
    <dbReference type="NCBI Taxonomy" id="183260"/>
    <lineage>
        <taxon>Eukaryota</taxon>
        <taxon>Viridiplantae</taxon>
        <taxon>Streptophyta</taxon>
        <taxon>Embryophyta</taxon>
        <taxon>Tracheophyta</taxon>
        <taxon>Spermatophyta</taxon>
        <taxon>Magnoliopsida</taxon>
        <taxon>eudicotyledons</taxon>
        <taxon>Gunneridae</taxon>
        <taxon>Pentapetalae</taxon>
        <taxon>rosids</taxon>
        <taxon>malvids</taxon>
        <taxon>Malvales</taxon>
        <taxon>Malvaceae</taxon>
        <taxon>Malvoideae</taxon>
        <taxon>Hibiscus</taxon>
    </lineage>
</organism>
<comment type="caution">
    <text evidence="2">The sequence shown here is derived from an EMBL/GenBank/DDBJ whole genome shotgun (WGS) entry which is preliminary data.</text>
</comment>
<sequence>MTPQYEAWCFCRLNDKIPNINLEGTQSIQERLAVLPREVNLIRKQLEKEQDGAASLRETLSKKDPTSGVPNEELINRIKEERRRAETYKQQYLEHKDQVEALTRQVEGLHVSAFEERERARLRDERKKAQLRHLERSVRRYKGKAKDSEDNQAENQALKTRIGEMEMEIQSLKDQVASYEGGIQAYEIPMVDRLRSVGQAIWAQEQDMVYLMAQVHSVAQQLQGLAHEATDLQGYIGGDTEVAQRVMWVLEETRKLGARVAPYA</sequence>
<keyword evidence="3" id="KW-1185">Reference proteome</keyword>
<reference evidence="2 3" key="1">
    <citation type="journal article" date="2024" name="G3 (Bethesda)">
        <title>Genome assembly of Hibiscus sabdariffa L. provides insights into metabolisms of medicinal natural products.</title>
        <authorList>
            <person name="Kim T."/>
        </authorList>
    </citation>
    <scope>NUCLEOTIDE SEQUENCE [LARGE SCALE GENOMIC DNA]</scope>
    <source>
        <strain evidence="2">TK-2024</strain>
        <tissue evidence="2">Old leaves</tissue>
    </source>
</reference>
<evidence type="ECO:0000313" key="3">
    <source>
        <dbReference type="Proteomes" id="UP001472677"/>
    </source>
</evidence>
<evidence type="ECO:0000256" key="1">
    <source>
        <dbReference type="SAM" id="MobiDB-lite"/>
    </source>
</evidence>
<accession>A0ABR2EK89</accession>
<evidence type="ECO:0000313" key="2">
    <source>
        <dbReference type="EMBL" id="KAK8562406.1"/>
    </source>
</evidence>
<proteinExistence type="predicted"/>
<feature type="region of interest" description="Disordered" evidence="1">
    <location>
        <begin position="52"/>
        <end position="72"/>
    </location>
</feature>
<gene>
    <name evidence="2" type="ORF">V6N12_010487</name>
</gene>
<dbReference type="EMBL" id="JBBPBM010000012">
    <property type="protein sequence ID" value="KAK8562406.1"/>
    <property type="molecule type" value="Genomic_DNA"/>
</dbReference>